<evidence type="ECO:0000259" key="6">
    <source>
        <dbReference type="PROSITE" id="PS51900"/>
    </source>
</evidence>
<organism evidence="7 8">
    <name type="scientific">Nonomuraea mangrovi</name>
    <dbReference type="NCBI Taxonomy" id="2316207"/>
    <lineage>
        <taxon>Bacteria</taxon>
        <taxon>Bacillati</taxon>
        <taxon>Actinomycetota</taxon>
        <taxon>Actinomycetes</taxon>
        <taxon>Streptosporangiales</taxon>
        <taxon>Streptosporangiaceae</taxon>
        <taxon>Nonomuraea</taxon>
    </lineage>
</organism>
<dbReference type="InterPro" id="IPR050090">
    <property type="entry name" value="Tyrosine_recombinase_XerCD"/>
</dbReference>
<keyword evidence="1" id="KW-0229">DNA integration</keyword>
<feature type="domain" description="Core-binding (CB)" evidence="6">
    <location>
        <begin position="56"/>
        <end position="143"/>
    </location>
</feature>
<dbReference type="Proteomes" id="UP001597368">
    <property type="component" value="Unassembled WGS sequence"/>
</dbReference>
<keyword evidence="2 4" id="KW-0238">DNA-binding</keyword>
<dbReference type="Pfam" id="PF14659">
    <property type="entry name" value="Phage_int_SAM_3"/>
    <property type="match status" value="1"/>
</dbReference>
<dbReference type="CDD" id="cd01189">
    <property type="entry name" value="INT_ICEBs1_C_like"/>
    <property type="match status" value="1"/>
</dbReference>
<reference evidence="8" key="1">
    <citation type="journal article" date="2019" name="Int. J. Syst. Evol. Microbiol.">
        <title>The Global Catalogue of Microorganisms (GCM) 10K type strain sequencing project: providing services to taxonomists for standard genome sequencing and annotation.</title>
        <authorList>
            <consortium name="The Broad Institute Genomics Platform"/>
            <consortium name="The Broad Institute Genome Sequencing Center for Infectious Disease"/>
            <person name="Wu L."/>
            <person name="Ma J."/>
        </authorList>
    </citation>
    <scope>NUCLEOTIDE SEQUENCE [LARGE SCALE GENOMIC DNA]</scope>
    <source>
        <strain evidence="8">ICMP 6774ER</strain>
    </source>
</reference>
<evidence type="ECO:0000256" key="4">
    <source>
        <dbReference type="PROSITE-ProRule" id="PRU01248"/>
    </source>
</evidence>
<sequence length="400" mass="44907">MAEEWHGSWYFAVQVSGLAGRRERLRRGGFGTAEQARQAGREMIAADQNDPSARGYTLARWLRHWLETQHQLRSSTREAYADHVRLYLIPYLGRIELAELAGRDIARMFAVLVGRRNRYGEPIASSTLHRIRATLRAALNAAVREGLLASNPARMIRLPAPRRPYPQVWTERRVVAWRRSGERPAVAVWTAEQLAEFLAFARGDLLYPLWQLIALRGLRRGEAAGLRWVDLDLDRRELSVSRQLVHTDDGLIACPPKTAASRRIVALDPKTVRLLRRHEQAQRQLLGEAWNESGPIFARGDGAPVRPDYLTVRFPQLVQASNLPPIRLHDLRHGTATLALASGSDLRVVQGTLGHGSIVVTSDIYTSVLPEVYHQSAQAIAQLVLASTRKTARKTRKLAA</sequence>
<evidence type="ECO:0000313" key="8">
    <source>
        <dbReference type="Proteomes" id="UP001597368"/>
    </source>
</evidence>
<dbReference type="PROSITE" id="PS51900">
    <property type="entry name" value="CB"/>
    <property type="match status" value="1"/>
</dbReference>
<keyword evidence="3" id="KW-0233">DNA recombination</keyword>
<gene>
    <name evidence="7" type="primary">xerC</name>
    <name evidence="7" type="ORF">ACFSKW_28010</name>
</gene>
<dbReference type="InterPro" id="IPR044068">
    <property type="entry name" value="CB"/>
</dbReference>
<dbReference type="InterPro" id="IPR002104">
    <property type="entry name" value="Integrase_catalytic"/>
</dbReference>
<dbReference type="Gene3D" id="1.10.150.130">
    <property type="match status" value="1"/>
</dbReference>
<dbReference type="PANTHER" id="PTHR30349">
    <property type="entry name" value="PHAGE INTEGRASE-RELATED"/>
    <property type="match status" value="1"/>
</dbReference>
<comment type="caution">
    <text evidence="7">The sequence shown here is derived from an EMBL/GenBank/DDBJ whole genome shotgun (WGS) entry which is preliminary data.</text>
</comment>
<accession>A0ABW4T0C0</accession>
<feature type="domain" description="Tyr recombinase" evidence="5">
    <location>
        <begin position="184"/>
        <end position="378"/>
    </location>
</feature>
<evidence type="ECO:0000313" key="7">
    <source>
        <dbReference type="EMBL" id="MFD1935327.1"/>
    </source>
</evidence>
<dbReference type="InterPro" id="IPR011010">
    <property type="entry name" value="DNA_brk_join_enz"/>
</dbReference>
<keyword evidence="8" id="KW-1185">Reference proteome</keyword>
<protein>
    <submittedName>
        <fullName evidence="7">Tyrosine recombinase XerC</fullName>
    </submittedName>
</protein>
<dbReference type="SUPFAM" id="SSF56349">
    <property type="entry name" value="DNA breaking-rejoining enzymes"/>
    <property type="match status" value="1"/>
</dbReference>
<dbReference type="InterPro" id="IPR010998">
    <property type="entry name" value="Integrase_recombinase_N"/>
</dbReference>
<evidence type="ECO:0000256" key="3">
    <source>
        <dbReference type="ARBA" id="ARBA00023172"/>
    </source>
</evidence>
<evidence type="ECO:0000256" key="2">
    <source>
        <dbReference type="ARBA" id="ARBA00023125"/>
    </source>
</evidence>
<proteinExistence type="predicted"/>
<dbReference type="PANTHER" id="PTHR30349:SF91">
    <property type="entry name" value="INTA PROTEIN"/>
    <property type="match status" value="1"/>
</dbReference>
<name>A0ABW4T0C0_9ACTN</name>
<evidence type="ECO:0000259" key="5">
    <source>
        <dbReference type="PROSITE" id="PS51898"/>
    </source>
</evidence>
<dbReference type="InterPro" id="IPR004107">
    <property type="entry name" value="Integrase_SAM-like_N"/>
</dbReference>
<evidence type="ECO:0000256" key="1">
    <source>
        <dbReference type="ARBA" id="ARBA00022908"/>
    </source>
</evidence>
<dbReference type="EMBL" id="JBHUFV010000042">
    <property type="protein sequence ID" value="MFD1935327.1"/>
    <property type="molecule type" value="Genomic_DNA"/>
</dbReference>
<dbReference type="PROSITE" id="PS51898">
    <property type="entry name" value="TYR_RECOMBINASE"/>
    <property type="match status" value="1"/>
</dbReference>
<dbReference type="Gene3D" id="1.10.443.10">
    <property type="entry name" value="Intergrase catalytic core"/>
    <property type="match status" value="1"/>
</dbReference>
<dbReference type="InterPro" id="IPR013762">
    <property type="entry name" value="Integrase-like_cat_sf"/>
</dbReference>
<dbReference type="Pfam" id="PF00589">
    <property type="entry name" value="Phage_integrase"/>
    <property type="match status" value="1"/>
</dbReference>